<feature type="domain" description="Lipocalin-like" evidence="2">
    <location>
        <begin position="31"/>
        <end position="124"/>
    </location>
</feature>
<evidence type="ECO:0000259" key="2">
    <source>
        <dbReference type="Pfam" id="PF13648"/>
    </source>
</evidence>
<dbReference type="Proteomes" id="UP001247620">
    <property type="component" value="Unassembled WGS sequence"/>
</dbReference>
<sequence>MKKVIPAILLCLFLFACKKDKNSPADASVSIVGTWTVNSSNISFYDKNDKFLGSEDTGDDKVTFTNKGVVTGTITDDDISGTNTYTVSSSGGKNYLKITTDDGHQNINSVTYEIITLTAHNLELKSENIYDPDMPDTYNGVYYTKVILNVKASR</sequence>
<dbReference type="PROSITE" id="PS51257">
    <property type="entry name" value="PROKAR_LIPOPROTEIN"/>
    <property type="match status" value="1"/>
</dbReference>
<name>A0ABU1T8N2_9SPHI</name>
<organism evidence="3 4">
    <name type="scientific">Mucilaginibacter pocheonensis</name>
    <dbReference type="NCBI Taxonomy" id="398050"/>
    <lineage>
        <taxon>Bacteria</taxon>
        <taxon>Pseudomonadati</taxon>
        <taxon>Bacteroidota</taxon>
        <taxon>Sphingobacteriia</taxon>
        <taxon>Sphingobacteriales</taxon>
        <taxon>Sphingobacteriaceae</taxon>
        <taxon>Mucilaginibacter</taxon>
    </lineage>
</organism>
<proteinExistence type="predicted"/>
<accession>A0ABU1T8N2</accession>
<dbReference type="EMBL" id="JAVDUU010000002">
    <property type="protein sequence ID" value="MDR6941702.1"/>
    <property type="molecule type" value="Genomic_DNA"/>
</dbReference>
<reference evidence="3 4" key="1">
    <citation type="submission" date="2023-07" db="EMBL/GenBank/DDBJ databases">
        <title>Sorghum-associated microbial communities from plants grown in Nebraska, USA.</title>
        <authorList>
            <person name="Schachtman D."/>
        </authorList>
    </citation>
    <scope>NUCLEOTIDE SEQUENCE [LARGE SCALE GENOMIC DNA]</scope>
    <source>
        <strain evidence="3 4">3262</strain>
    </source>
</reference>
<dbReference type="InterPro" id="IPR024311">
    <property type="entry name" value="Lipocalin-like"/>
</dbReference>
<keyword evidence="1" id="KW-0732">Signal</keyword>
<dbReference type="Pfam" id="PF13648">
    <property type="entry name" value="Lipocalin_4"/>
    <property type="match status" value="1"/>
</dbReference>
<dbReference type="RefSeq" id="WP_310093777.1">
    <property type="nucleotide sequence ID" value="NZ_JAVDUU010000002.1"/>
</dbReference>
<evidence type="ECO:0000256" key="1">
    <source>
        <dbReference type="SAM" id="SignalP"/>
    </source>
</evidence>
<feature type="chain" id="PRO_5047493898" description="Lipocalin-like domain-containing protein" evidence="1">
    <location>
        <begin position="19"/>
        <end position="154"/>
    </location>
</feature>
<evidence type="ECO:0000313" key="3">
    <source>
        <dbReference type="EMBL" id="MDR6941702.1"/>
    </source>
</evidence>
<feature type="signal peptide" evidence="1">
    <location>
        <begin position="1"/>
        <end position="18"/>
    </location>
</feature>
<comment type="caution">
    <text evidence="3">The sequence shown here is derived from an EMBL/GenBank/DDBJ whole genome shotgun (WGS) entry which is preliminary data.</text>
</comment>
<evidence type="ECO:0000313" key="4">
    <source>
        <dbReference type="Proteomes" id="UP001247620"/>
    </source>
</evidence>
<gene>
    <name evidence="3" type="ORF">J2W55_001544</name>
</gene>
<protein>
    <recommendedName>
        <fullName evidence="2">Lipocalin-like domain-containing protein</fullName>
    </recommendedName>
</protein>
<keyword evidence="4" id="KW-1185">Reference proteome</keyword>